<dbReference type="Gene3D" id="3.10.350.10">
    <property type="entry name" value="LysM domain"/>
    <property type="match status" value="2"/>
</dbReference>
<dbReference type="InterPro" id="IPR001223">
    <property type="entry name" value="Glyco_hydro18_cat"/>
</dbReference>
<dbReference type="RefSeq" id="WP_349947663.1">
    <property type="nucleotide sequence ID" value="NZ_CP157940.1"/>
</dbReference>
<dbReference type="InterPro" id="IPR017853">
    <property type="entry name" value="GH"/>
</dbReference>
<dbReference type="PANTHER" id="PTHR46066">
    <property type="entry name" value="CHITINASE DOMAIN-CONTAINING PROTEIN 1 FAMILY MEMBER"/>
    <property type="match status" value="1"/>
</dbReference>
<dbReference type="PANTHER" id="PTHR46066:SF2">
    <property type="entry name" value="CHITINASE DOMAIN-CONTAINING PROTEIN 1"/>
    <property type="match status" value="1"/>
</dbReference>
<dbReference type="InterPro" id="IPR029070">
    <property type="entry name" value="Chitinase_insertion_sf"/>
</dbReference>
<name>A0AAU7PRY0_9FIRM</name>
<evidence type="ECO:0000256" key="1">
    <source>
        <dbReference type="ARBA" id="ARBA00023295"/>
    </source>
</evidence>
<gene>
    <name evidence="4" type="ORF">ABFV83_04035</name>
</gene>
<sequence length="432" mass="48563">MIIHVVQPGETINSISDYYKIPVNRLILENGIINPGNLAIGQTIVIVQPETLYTVQAGDTLGSIAEQHGTTPMELLRNNPYLSDREFMYAGETIVISYQTNKTRTIATSGYAFPYIDKSVLIKTLPFLSYLDIFNYRATSEGEIVSSADDTELVNLAKIYGVAPMMFVSTITEEGIVSREVAYNILNNPSVQDLLIDNALHTLKMKGFYGINIYVENITYDNIDSIAEYFKKASAIFHSEGYRIVITITPVMYIDTPNVSFEKIDYSKLSELVDGITFSSYEWARYYSYPSSIFPVNVLRELLGYGVSIIPPEKVLLGITTLGYDWTLPYVPGATEATAINFNNAVEIASANGIPIQFNEAAQSSYFYYVGSDGILHLVWFKDARSFDARAALVAEYDLQGLSIWTIMRFDAQMWFIINTQYYIQKLSDIQI</sequence>
<dbReference type="Gene3D" id="3.20.20.80">
    <property type="entry name" value="Glycosidases"/>
    <property type="match status" value="1"/>
</dbReference>
<dbReference type="GO" id="GO:0012505">
    <property type="term" value="C:endomembrane system"/>
    <property type="evidence" value="ECO:0007669"/>
    <property type="project" value="TreeGrafter"/>
</dbReference>
<feature type="domain" description="GH18" evidence="3">
    <location>
        <begin position="93"/>
        <end position="428"/>
    </location>
</feature>
<accession>A0AAU7PRY0</accession>
<dbReference type="Pfam" id="PF00704">
    <property type="entry name" value="Glyco_hydro_18"/>
    <property type="match status" value="1"/>
</dbReference>
<dbReference type="InterPro" id="IPR036779">
    <property type="entry name" value="LysM_dom_sf"/>
</dbReference>
<keyword evidence="1" id="KW-0326">Glycosidase</keyword>
<dbReference type="AlphaFoldDB" id="A0AAU7PRY0"/>
<dbReference type="GO" id="GO:0016798">
    <property type="term" value="F:hydrolase activity, acting on glycosyl bonds"/>
    <property type="evidence" value="ECO:0007669"/>
    <property type="project" value="UniProtKB-KW"/>
</dbReference>
<feature type="domain" description="LysM" evidence="2">
    <location>
        <begin position="51"/>
        <end position="96"/>
    </location>
</feature>
<dbReference type="InterPro" id="IPR011583">
    <property type="entry name" value="Chitinase_II/V-like_cat"/>
</dbReference>
<evidence type="ECO:0000313" key="4">
    <source>
        <dbReference type="EMBL" id="XBS54977.1"/>
    </source>
</evidence>
<dbReference type="GO" id="GO:0008061">
    <property type="term" value="F:chitin binding"/>
    <property type="evidence" value="ECO:0007669"/>
    <property type="project" value="InterPro"/>
</dbReference>
<organism evidence="4">
    <name type="scientific">Lacrimispora sp. BS-2</name>
    <dbReference type="NCBI Taxonomy" id="3151850"/>
    <lineage>
        <taxon>Bacteria</taxon>
        <taxon>Bacillati</taxon>
        <taxon>Bacillota</taxon>
        <taxon>Clostridia</taxon>
        <taxon>Lachnospirales</taxon>
        <taxon>Lachnospiraceae</taxon>
        <taxon>Lacrimispora</taxon>
    </lineage>
</organism>
<dbReference type="SUPFAM" id="SSF51445">
    <property type="entry name" value="(Trans)glycosidases"/>
    <property type="match status" value="1"/>
</dbReference>
<dbReference type="Pfam" id="PF01476">
    <property type="entry name" value="LysM"/>
    <property type="match status" value="2"/>
</dbReference>
<dbReference type="GO" id="GO:0005975">
    <property type="term" value="P:carbohydrate metabolic process"/>
    <property type="evidence" value="ECO:0007669"/>
    <property type="project" value="InterPro"/>
</dbReference>
<protein>
    <submittedName>
        <fullName evidence="4">LysM peptidoglycan-binding domain-containing protein</fullName>
    </submittedName>
</protein>
<dbReference type="SMART" id="SM00636">
    <property type="entry name" value="Glyco_18"/>
    <property type="match status" value="1"/>
</dbReference>
<proteinExistence type="predicted"/>
<dbReference type="SMART" id="SM00257">
    <property type="entry name" value="LysM"/>
    <property type="match status" value="2"/>
</dbReference>
<evidence type="ECO:0000259" key="3">
    <source>
        <dbReference type="PROSITE" id="PS51910"/>
    </source>
</evidence>
<feature type="domain" description="LysM" evidence="2">
    <location>
        <begin position="2"/>
        <end position="46"/>
    </location>
</feature>
<dbReference type="PROSITE" id="PS51910">
    <property type="entry name" value="GH18_2"/>
    <property type="match status" value="1"/>
</dbReference>
<reference evidence="4" key="1">
    <citation type="submission" date="2024-06" db="EMBL/GenBank/DDBJ databases">
        <title>Lacrimispora cavernae sp. nov., a novel anaerobe isolated from bat guano pile inside a cave.</title>
        <authorList>
            <person name="Miller S.L."/>
            <person name="Lu N."/>
            <person name="King J."/>
            <person name="Sankaranarayanan K."/>
            <person name="Lawson P.A."/>
        </authorList>
    </citation>
    <scope>NUCLEOTIDE SEQUENCE</scope>
    <source>
        <strain evidence="4">BS-2</strain>
    </source>
</reference>
<dbReference type="SUPFAM" id="SSF54106">
    <property type="entry name" value="LysM domain"/>
    <property type="match status" value="2"/>
</dbReference>
<dbReference type="InterPro" id="IPR018392">
    <property type="entry name" value="LysM"/>
</dbReference>
<dbReference type="EMBL" id="CP157940">
    <property type="protein sequence ID" value="XBS54977.1"/>
    <property type="molecule type" value="Genomic_DNA"/>
</dbReference>
<dbReference type="CDD" id="cd00118">
    <property type="entry name" value="LysM"/>
    <property type="match status" value="2"/>
</dbReference>
<evidence type="ECO:0000259" key="2">
    <source>
        <dbReference type="PROSITE" id="PS51782"/>
    </source>
</evidence>
<keyword evidence="1" id="KW-0378">Hydrolase</keyword>
<dbReference type="PROSITE" id="PS51782">
    <property type="entry name" value="LYSM"/>
    <property type="match status" value="2"/>
</dbReference>
<dbReference type="GO" id="GO:0070492">
    <property type="term" value="F:oligosaccharide binding"/>
    <property type="evidence" value="ECO:0007669"/>
    <property type="project" value="TreeGrafter"/>
</dbReference>
<dbReference type="Gene3D" id="3.10.50.10">
    <property type="match status" value="1"/>
</dbReference>